<evidence type="ECO:0000313" key="2">
    <source>
        <dbReference type="EMBL" id="QEG21523.1"/>
    </source>
</evidence>
<dbReference type="EMBL" id="CP042912">
    <property type="protein sequence ID" value="QEG21523.1"/>
    <property type="molecule type" value="Genomic_DNA"/>
</dbReference>
<proteinExistence type="predicted"/>
<dbReference type="Proteomes" id="UP000322214">
    <property type="component" value="Chromosome"/>
</dbReference>
<protein>
    <submittedName>
        <fullName evidence="2">Uncharacterized protein</fullName>
    </submittedName>
</protein>
<dbReference type="STRING" id="980251.GCA_001642875_00352"/>
<organism evidence="2 3">
    <name type="scientific">Mariniblastus fucicola</name>
    <dbReference type="NCBI Taxonomy" id="980251"/>
    <lineage>
        <taxon>Bacteria</taxon>
        <taxon>Pseudomonadati</taxon>
        <taxon>Planctomycetota</taxon>
        <taxon>Planctomycetia</taxon>
        <taxon>Pirellulales</taxon>
        <taxon>Pirellulaceae</taxon>
        <taxon>Mariniblastus</taxon>
    </lineage>
</organism>
<evidence type="ECO:0000256" key="1">
    <source>
        <dbReference type="SAM" id="SignalP"/>
    </source>
</evidence>
<keyword evidence="1" id="KW-0732">Signal</keyword>
<keyword evidence="3" id="KW-1185">Reference proteome</keyword>
<dbReference type="OrthoDB" id="249646at2"/>
<feature type="signal peptide" evidence="1">
    <location>
        <begin position="1"/>
        <end position="26"/>
    </location>
</feature>
<evidence type="ECO:0000313" key="3">
    <source>
        <dbReference type="Proteomes" id="UP000322214"/>
    </source>
</evidence>
<dbReference type="RefSeq" id="WP_075083153.1">
    <property type="nucleotide sequence ID" value="NZ_CP042912.1"/>
</dbReference>
<gene>
    <name evidence="2" type="ORF">MFFC18_13790</name>
</gene>
<accession>A0A5B9PF42</accession>
<feature type="chain" id="PRO_5022928485" evidence="1">
    <location>
        <begin position="27"/>
        <end position="275"/>
    </location>
</feature>
<sequence length="275" mass="30688" precursor="true">MVSQIQKSIQLVALMTAALVWANATAVCQEFKIETAIYAGDAKLPVAQNVTLFQNDLIVDLKVDFANPPNVLETKIYDSRQKKVTLLDHARSIRLEISDNRLLQMVDGLRRDISQKKDLQFLVSEVFEETEELETSRIVLKSPTIRYQVEGQRPTDSNYLPIHGEFLDIFTRLSASDPGGFPPFARLRLNESIKKMGWIPTSVEIEMGANALVPKGVKMKSTHVLIDGLSTDDLAKIEAAKKQWLGYPVVNLLKFRGIDQTASADNQSGETTATK</sequence>
<dbReference type="AlphaFoldDB" id="A0A5B9PF42"/>
<name>A0A5B9PF42_9BACT</name>
<dbReference type="KEGG" id="mff:MFFC18_13790"/>
<reference evidence="2 3" key="1">
    <citation type="submission" date="2019-08" db="EMBL/GenBank/DDBJ databases">
        <title>Deep-cultivation of Planctomycetes and their phenomic and genomic characterization uncovers novel biology.</title>
        <authorList>
            <person name="Wiegand S."/>
            <person name="Jogler M."/>
            <person name="Boedeker C."/>
            <person name="Pinto D."/>
            <person name="Vollmers J."/>
            <person name="Rivas-Marin E."/>
            <person name="Kohn T."/>
            <person name="Peeters S.H."/>
            <person name="Heuer A."/>
            <person name="Rast P."/>
            <person name="Oberbeckmann S."/>
            <person name="Bunk B."/>
            <person name="Jeske O."/>
            <person name="Meyerdierks A."/>
            <person name="Storesund J.E."/>
            <person name="Kallscheuer N."/>
            <person name="Luecker S."/>
            <person name="Lage O.M."/>
            <person name="Pohl T."/>
            <person name="Merkel B.J."/>
            <person name="Hornburger P."/>
            <person name="Mueller R.-W."/>
            <person name="Bruemmer F."/>
            <person name="Labrenz M."/>
            <person name="Spormann A.M."/>
            <person name="Op den Camp H."/>
            <person name="Overmann J."/>
            <person name="Amann R."/>
            <person name="Jetten M.S.M."/>
            <person name="Mascher T."/>
            <person name="Medema M.H."/>
            <person name="Devos D.P."/>
            <person name="Kaster A.-K."/>
            <person name="Ovreas L."/>
            <person name="Rohde M."/>
            <person name="Galperin M.Y."/>
            <person name="Jogler C."/>
        </authorList>
    </citation>
    <scope>NUCLEOTIDE SEQUENCE [LARGE SCALE GENOMIC DNA]</scope>
    <source>
        <strain evidence="2 3">FC18</strain>
    </source>
</reference>